<dbReference type="Pfam" id="PF11390">
    <property type="entry name" value="FdsD"/>
    <property type="match status" value="1"/>
</dbReference>
<name>A0A3G8M2I7_9HYPH</name>
<sequence length="90" mass="9623">MSHDSVDKLVRMANQIGTFFVAQKHPEGVASMTDHLKKFWDPRMRNAIVAHVEHGGAGLDPIAIEAVKRLKHPAGAAASELRPGEGGSDG</sequence>
<gene>
    <name evidence="1" type="ORF">EHO51_01465</name>
</gene>
<dbReference type="KEGG" id="mros:EHO51_01465"/>
<dbReference type="AlphaFoldDB" id="A0A3G8M2I7"/>
<protein>
    <submittedName>
        <fullName evidence="1">Formate dehydrogenase</fullName>
    </submittedName>
</protein>
<proteinExistence type="predicted"/>
<evidence type="ECO:0000313" key="1">
    <source>
        <dbReference type="EMBL" id="AZG75515.1"/>
    </source>
</evidence>
<dbReference type="EMBL" id="CP034086">
    <property type="protein sequence ID" value="AZG75515.1"/>
    <property type="molecule type" value="Genomic_DNA"/>
</dbReference>
<dbReference type="InterPro" id="IPR021074">
    <property type="entry name" value="Formate_DH_dsu"/>
</dbReference>
<evidence type="ECO:0000313" key="2">
    <source>
        <dbReference type="Proteomes" id="UP000273982"/>
    </source>
</evidence>
<reference evidence="1 2" key="1">
    <citation type="submission" date="2018-11" db="EMBL/GenBank/DDBJ databases">
        <title>Genome squencing of methanotrophic bacteria isolated from alkaline groundwater in Korea.</title>
        <authorList>
            <person name="Nguyen L.N."/>
        </authorList>
    </citation>
    <scope>NUCLEOTIDE SEQUENCE [LARGE SCALE GENOMIC DNA]</scope>
    <source>
        <strain evidence="1 2">GW6</strain>
    </source>
</reference>
<dbReference type="RefSeq" id="WP_124737396.1">
    <property type="nucleotide sequence ID" value="NZ_CP034086.1"/>
</dbReference>
<dbReference type="Proteomes" id="UP000273982">
    <property type="component" value="Chromosome"/>
</dbReference>
<accession>A0A3G8M2I7</accession>
<organism evidence="1 2">
    <name type="scientific">Methylocystis rosea</name>
    <dbReference type="NCBI Taxonomy" id="173366"/>
    <lineage>
        <taxon>Bacteria</taxon>
        <taxon>Pseudomonadati</taxon>
        <taxon>Pseudomonadota</taxon>
        <taxon>Alphaproteobacteria</taxon>
        <taxon>Hyphomicrobiales</taxon>
        <taxon>Methylocystaceae</taxon>
        <taxon>Methylocystis</taxon>
    </lineage>
</organism>